<reference evidence="2" key="1">
    <citation type="journal article" date="2009" name="Environ. Microbiol.">
        <title>Dynamics of genome evolution in facultative symbionts of aphids.</title>
        <authorList>
            <person name="Degnan P.H."/>
            <person name="Leonardo T.E."/>
            <person name="Cass B.N."/>
            <person name="Hurwitz B."/>
            <person name="Stern D."/>
            <person name="Gibbs R.A."/>
            <person name="Richards S."/>
            <person name="Moran N.A."/>
        </authorList>
    </citation>
    <scope>NUCLEOTIDE SEQUENCE [LARGE SCALE GENOMIC DNA]</scope>
    <source>
        <strain evidence="2">LSR1</strain>
    </source>
</reference>
<evidence type="ECO:0000313" key="2">
    <source>
        <dbReference type="EMBL" id="EFL92539.1"/>
    </source>
</evidence>
<dbReference type="EMBL" id="GL379589">
    <property type="protein sequence ID" value="EFL92539.1"/>
    <property type="molecule type" value="Genomic_DNA"/>
</dbReference>
<dbReference type="RefSeq" id="WP_006704251.1">
    <property type="nucleotide sequence ID" value="NZ_CAWLGB010000001.1"/>
</dbReference>
<dbReference type="Proteomes" id="UP000005726">
    <property type="component" value="Unassembled WGS sequence"/>
</dbReference>
<dbReference type="STRING" id="663321.REG_0332"/>
<name>E0WQX9_9ENTR</name>
<protein>
    <submittedName>
        <fullName evidence="2">Uncharacterized protein</fullName>
    </submittedName>
</protein>
<gene>
    <name evidence="2" type="ORF">REG_0332</name>
</gene>
<feature type="region of interest" description="Disordered" evidence="1">
    <location>
        <begin position="1"/>
        <end position="44"/>
    </location>
</feature>
<dbReference type="HOGENOM" id="CLU_1286869_0_0_6"/>
<dbReference type="AlphaFoldDB" id="E0WQX9"/>
<evidence type="ECO:0000313" key="3">
    <source>
        <dbReference type="Proteomes" id="UP000005726"/>
    </source>
</evidence>
<proteinExistence type="predicted"/>
<sequence length="214" mass="23308">MPGSTAATSAPQNISRASNNEALQSKKTTPGVHQITGTGQSPAKSFIEQEADLVRAQIYEMEAFLIKFSGEWREAEVKVYDELLTKGKITQKKQSELYRNADSRSAEAKKEALNVANKAAKEPNISSKFTELKESSESKVISPQESYQNFLHQLVQAGIITKEQSPVLFSMAVDGKAAAQKPSIPAITPSTPLLSKDNLLSLTSDLRKGLEPSK</sequence>
<accession>E0WQX9</accession>
<keyword evidence="3" id="KW-1185">Reference proteome</keyword>
<evidence type="ECO:0000256" key="1">
    <source>
        <dbReference type="SAM" id="MobiDB-lite"/>
    </source>
</evidence>
<feature type="compositionally biased region" description="Polar residues" evidence="1">
    <location>
        <begin position="1"/>
        <end position="28"/>
    </location>
</feature>
<organism evidence="2 3">
    <name type="scientific">Candidatus Regiella insecticola LSR1</name>
    <dbReference type="NCBI Taxonomy" id="663321"/>
    <lineage>
        <taxon>Bacteria</taxon>
        <taxon>Pseudomonadati</taxon>
        <taxon>Pseudomonadota</taxon>
        <taxon>Gammaproteobacteria</taxon>
        <taxon>Enterobacterales</taxon>
        <taxon>Enterobacteriaceae</taxon>
        <taxon>aphid secondary symbionts</taxon>
        <taxon>Candidatus Regiella</taxon>
    </lineage>
</organism>